<gene>
    <name evidence="1" type="ORF">C7H61_13210</name>
</gene>
<dbReference type="AlphaFoldDB" id="A0A2T1N654"/>
<evidence type="ECO:0000313" key="2">
    <source>
        <dbReference type="Proteomes" id="UP000238430"/>
    </source>
</evidence>
<proteinExistence type="predicted"/>
<accession>A0A2T1N654</accession>
<comment type="caution">
    <text evidence="1">The sequence shown here is derived from an EMBL/GenBank/DDBJ whole genome shotgun (WGS) entry which is preliminary data.</text>
</comment>
<sequence>MTPDVDLVSELVRQKQIEIKQRVLKNLVVKNIKTTNYTTYNTMYNLINILTTEKNKTVMTQDLVSEISNYSINYVLANFFINEYSKESIMDFYKDGYLNSEAGGSALIPLYKDNLSSIIYKEKDFASYSMYGNADFIGEVNYYSSTNDLIHQNQVRQEFNNSNSLTIVSNYIIDELFIRLCNKDIAIFKSNGLFLKKNLDTRFSSGLNDNYNNIDIKLKDTIDKELDNFINELSSTTKAVNTIYNEMFDLINQSSFDISDLSQIKKDDIQQLFNFFSFSLQGFKEEIGGNSFLSRIGELINKYVIYISYDGDEEMVFKSFKIDVEAIILSFESEFYEKEITSLKKNLIGIKPFFIIGLNYGSFASSNTSIINNEDNGTISDLAYVSEKMGLKFVLFDFDYTHSQKPMQWYKYRGKYRRWLEPTKDPLIDDIYLSIYGSGILYNVVDLKSQDNFDFAMVGVGAGVTFFNKLELNISYSVPIIDKSLSYDNAMINIGFDIPIFEYLRALKNKEE</sequence>
<keyword evidence="2" id="KW-1185">Reference proteome</keyword>
<dbReference type="EMBL" id="PXOT01000027">
    <property type="protein sequence ID" value="PSG87063.1"/>
    <property type="molecule type" value="Genomic_DNA"/>
</dbReference>
<evidence type="ECO:0000313" key="1">
    <source>
        <dbReference type="EMBL" id="PSG87063.1"/>
    </source>
</evidence>
<dbReference type="Proteomes" id="UP000238430">
    <property type="component" value="Unassembled WGS sequence"/>
</dbReference>
<protein>
    <submittedName>
        <fullName evidence="1">Uncharacterized protein</fullName>
    </submittedName>
</protein>
<name>A0A2T1N654_9FLAO</name>
<reference evidence="1 2" key="1">
    <citation type="submission" date="2018-03" db="EMBL/GenBank/DDBJ databases">
        <title>Mesoflavibacter sp. HG37 and Mesoflavibacter sp. HG96 sp.nov., two marine bacteria isolated from seawater of Western Pacific Ocean.</title>
        <authorList>
            <person name="Cheng H."/>
            <person name="Wu Y.-H."/>
            <person name="Guo L.-L."/>
            <person name="Xu X.-W."/>
        </authorList>
    </citation>
    <scope>NUCLEOTIDE SEQUENCE [LARGE SCALE GENOMIC DNA]</scope>
    <source>
        <strain evidence="1 2">KCTC 42117</strain>
    </source>
</reference>
<organism evidence="1 2">
    <name type="scientific">Mesoflavibacter zeaxanthinifaciens subsp. sabulilitoris</name>
    <dbReference type="NCBI Taxonomy" id="1520893"/>
    <lineage>
        <taxon>Bacteria</taxon>
        <taxon>Pseudomonadati</taxon>
        <taxon>Bacteroidota</taxon>
        <taxon>Flavobacteriia</taxon>
        <taxon>Flavobacteriales</taxon>
        <taxon>Flavobacteriaceae</taxon>
        <taxon>Mesoflavibacter</taxon>
    </lineage>
</organism>